<sequence length="264" mass="30251">MKVINIKDLRAKKSATEKENKLWELDDYFEYCFIDDYESIYDKFKVESIQVDDYFVSILEAKGKYHMVAVRFPKIYDVHEIVEFLDTHSFGFDEKGKDGYYIDNAAEIEKAVLYKGLPIVVATIGKDSVYISTDGLTEVTDSYEHYNSIVNPADASLVDVQKEMENDSAADWDDSITLGKQKTYLDDGRHVKVSAWADDGYTFITYSFSAAGIENYSDQEITLYLKQYGLSEVMNNKKFEIFHFVDQDANACRSINIVVGEPDD</sequence>
<evidence type="ECO:0000313" key="1">
    <source>
        <dbReference type="EMBL" id="QDI90789.1"/>
    </source>
</evidence>
<dbReference type="EMBL" id="CP035485">
    <property type="protein sequence ID" value="QDI90789.1"/>
    <property type="molecule type" value="Genomic_DNA"/>
</dbReference>
<dbReference type="KEGG" id="sale:EPH95_06020"/>
<gene>
    <name evidence="1" type="ORF">EPH95_06020</name>
</gene>
<dbReference type="Proteomes" id="UP000319756">
    <property type="component" value="Chromosome"/>
</dbReference>
<dbReference type="RefSeq" id="WP_142088202.1">
    <property type="nucleotide sequence ID" value="NZ_CP035485.1"/>
</dbReference>
<proteinExistence type="predicted"/>
<reference evidence="2" key="1">
    <citation type="submission" date="2019-01" db="EMBL/GenBank/DDBJ databases">
        <title>Genomic analysis of Salicibibacter sp. NKC3-5.</title>
        <authorList>
            <person name="Oh Y.J."/>
        </authorList>
    </citation>
    <scope>NUCLEOTIDE SEQUENCE [LARGE SCALE GENOMIC DNA]</scope>
    <source>
        <strain evidence="2">NKC3-5</strain>
    </source>
</reference>
<keyword evidence="2" id="KW-1185">Reference proteome</keyword>
<name>A0A514LG29_9BACI</name>
<organism evidence="1 2">
    <name type="scientific">Salicibibacter halophilus</name>
    <dbReference type="NCBI Taxonomy" id="2502791"/>
    <lineage>
        <taxon>Bacteria</taxon>
        <taxon>Bacillati</taxon>
        <taxon>Bacillota</taxon>
        <taxon>Bacilli</taxon>
        <taxon>Bacillales</taxon>
        <taxon>Bacillaceae</taxon>
        <taxon>Salicibibacter</taxon>
    </lineage>
</organism>
<dbReference type="OrthoDB" id="2970636at2"/>
<accession>A0A514LG29</accession>
<protein>
    <submittedName>
        <fullName evidence="1">Uncharacterized protein</fullName>
    </submittedName>
</protein>
<dbReference type="AlphaFoldDB" id="A0A514LG29"/>
<evidence type="ECO:0000313" key="2">
    <source>
        <dbReference type="Proteomes" id="UP000319756"/>
    </source>
</evidence>